<evidence type="ECO:0000256" key="5">
    <source>
        <dbReference type="ARBA" id="ARBA00022729"/>
    </source>
</evidence>
<accession>A0A103XT89</accession>
<keyword evidence="5" id="KW-0732">Signal</keyword>
<proteinExistence type="inferred from homology"/>
<comment type="caution">
    <text evidence="10">Lacks conserved residue(s) required for the propagation of feature annotation.</text>
</comment>
<feature type="transmembrane region" description="Helical" evidence="10">
    <location>
        <begin position="43"/>
        <end position="59"/>
    </location>
</feature>
<evidence type="ECO:0000256" key="4">
    <source>
        <dbReference type="ARBA" id="ARBA00022692"/>
    </source>
</evidence>
<comment type="caution">
    <text evidence="11">The sequence shown here is derived from an EMBL/GenBank/DDBJ whole genome shotgun (WGS) entry which is preliminary data.</text>
</comment>
<evidence type="ECO:0000256" key="9">
    <source>
        <dbReference type="ARBA" id="ARBA00023136"/>
    </source>
</evidence>
<dbReference type="Gramene" id="KVH96482">
    <property type="protein sequence ID" value="KVH96482"/>
    <property type="gene ID" value="Ccrd_001433"/>
</dbReference>
<evidence type="ECO:0000313" key="12">
    <source>
        <dbReference type="Proteomes" id="UP000243975"/>
    </source>
</evidence>
<dbReference type="InterPro" id="IPR004240">
    <property type="entry name" value="EMP70"/>
</dbReference>
<dbReference type="AlphaFoldDB" id="A0A103XT89"/>
<keyword evidence="6" id="KW-0967">Endosome</keyword>
<comment type="similarity">
    <text evidence="3 10">Belongs to the nonaspanin (TM9SF) (TC 9.A.2) family.</text>
</comment>
<dbReference type="GO" id="GO:0010008">
    <property type="term" value="C:endosome membrane"/>
    <property type="evidence" value="ECO:0007669"/>
    <property type="project" value="UniProtKB-SubCell"/>
</dbReference>
<dbReference type="GO" id="GO:0072657">
    <property type="term" value="P:protein localization to membrane"/>
    <property type="evidence" value="ECO:0007669"/>
    <property type="project" value="TreeGrafter"/>
</dbReference>
<dbReference type="Proteomes" id="UP000243975">
    <property type="component" value="Unassembled WGS sequence"/>
</dbReference>
<protein>
    <recommendedName>
        <fullName evidence="10">Transmembrane 9 superfamily member</fullName>
    </recommendedName>
</protein>
<name>A0A103XT89_CYNCS</name>
<dbReference type="GO" id="GO:0000139">
    <property type="term" value="C:Golgi membrane"/>
    <property type="evidence" value="ECO:0007669"/>
    <property type="project" value="UniProtKB-SubCell"/>
</dbReference>
<dbReference type="PANTHER" id="PTHR10766:SF141">
    <property type="entry name" value="TRANSMEMBRANE 9 SUPERFAMILY MEMBER"/>
    <property type="match status" value="1"/>
</dbReference>
<feature type="transmembrane region" description="Helical" evidence="10">
    <location>
        <begin position="6"/>
        <end position="31"/>
    </location>
</feature>
<dbReference type="PANTHER" id="PTHR10766">
    <property type="entry name" value="TRANSMEMBRANE 9 SUPERFAMILY PROTEIN"/>
    <property type="match status" value="1"/>
</dbReference>
<feature type="non-terminal residue" evidence="11">
    <location>
        <position position="1"/>
    </location>
</feature>
<sequence length="108" mass="12227">MTFLVLILLWFGISVPLTLFNGFVATKALYLKILPNFSRDSSIALYIFLYSINYLVFDLKSLSGAVSAMLYLGYSLFMVIVIMLATVVIGFLTSFFFIHRLFSSVKID</sequence>
<evidence type="ECO:0000256" key="2">
    <source>
        <dbReference type="ARBA" id="ARBA00004653"/>
    </source>
</evidence>
<keyword evidence="7 10" id="KW-1133">Transmembrane helix</keyword>
<evidence type="ECO:0000256" key="7">
    <source>
        <dbReference type="ARBA" id="ARBA00022989"/>
    </source>
</evidence>
<gene>
    <name evidence="11" type="ORF">Ccrd_001433</name>
</gene>
<evidence type="ECO:0000256" key="8">
    <source>
        <dbReference type="ARBA" id="ARBA00023034"/>
    </source>
</evidence>
<feature type="transmembrane region" description="Helical" evidence="10">
    <location>
        <begin position="71"/>
        <end position="98"/>
    </location>
</feature>
<keyword evidence="9 10" id="KW-0472">Membrane</keyword>
<evidence type="ECO:0000313" key="11">
    <source>
        <dbReference type="EMBL" id="KVH96482.1"/>
    </source>
</evidence>
<evidence type="ECO:0000256" key="1">
    <source>
        <dbReference type="ARBA" id="ARBA00004337"/>
    </source>
</evidence>
<evidence type="ECO:0000256" key="10">
    <source>
        <dbReference type="RuleBase" id="RU363079"/>
    </source>
</evidence>
<keyword evidence="8" id="KW-0333">Golgi apparatus</keyword>
<reference evidence="11 12" key="1">
    <citation type="journal article" date="2016" name="Sci. Rep.">
        <title>The genome sequence of the outbreeding globe artichoke constructed de novo incorporating a phase-aware low-pass sequencing strategy of F1 progeny.</title>
        <authorList>
            <person name="Scaglione D."/>
            <person name="Reyes-Chin-Wo S."/>
            <person name="Acquadro A."/>
            <person name="Froenicke L."/>
            <person name="Portis E."/>
            <person name="Beitel C."/>
            <person name="Tirone M."/>
            <person name="Mauro R."/>
            <person name="Lo Monaco A."/>
            <person name="Mauromicale G."/>
            <person name="Faccioli P."/>
            <person name="Cattivelli L."/>
            <person name="Rieseberg L."/>
            <person name="Michelmore R."/>
            <person name="Lanteri S."/>
        </authorList>
    </citation>
    <scope>NUCLEOTIDE SEQUENCE [LARGE SCALE GENOMIC DNA]</scope>
    <source>
        <strain evidence="11">2C</strain>
    </source>
</reference>
<evidence type="ECO:0000256" key="6">
    <source>
        <dbReference type="ARBA" id="ARBA00022753"/>
    </source>
</evidence>
<comment type="subcellular location">
    <subcellularLocation>
        <location evidence="1">Endosome membrane</location>
        <topology evidence="1">Multi-pass membrane protein</topology>
    </subcellularLocation>
    <subcellularLocation>
        <location evidence="2">Golgi apparatus membrane</location>
        <topology evidence="2">Multi-pass membrane protein</topology>
    </subcellularLocation>
</comment>
<dbReference type="EMBL" id="LEKV01004289">
    <property type="protein sequence ID" value="KVH96482.1"/>
    <property type="molecule type" value="Genomic_DNA"/>
</dbReference>
<organism evidence="11 12">
    <name type="scientific">Cynara cardunculus var. scolymus</name>
    <name type="common">Globe artichoke</name>
    <name type="synonym">Cynara scolymus</name>
    <dbReference type="NCBI Taxonomy" id="59895"/>
    <lineage>
        <taxon>Eukaryota</taxon>
        <taxon>Viridiplantae</taxon>
        <taxon>Streptophyta</taxon>
        <taxon>Embryophyta</taxon>
        <taxon>Tracheophyta</taxon>
        <taxon>Spermatophyta</taxon>
        <taxon>Magnoliopsida</taxon>
        <taxon>eudicotyledons</taxon>
        <taxon>Gunneridae</taxon>
        <taxon>Pentapetalae</taxon>
        <taxon>asterids</taxon>
        <taxon>campanulids</taxon>
        <taxon>Asterales</taxon>
        <taxon>Asteraceae</taxon>
        <taxon>Carduoideae</taxon>
        <taxon>Cardueae</taxon>
        <taxon>Carduinae</taxon>
        <taxon>Cynara</taxon>
    </lineage>
</organism>
<keyword evidence="12" id="KW-1185">Reference proteome</keyword>
<keyword evidence="4 10" id="KW-0812">Transmembrane</keyword>
<evidence type="ECO:0000256" key="3">
    <source>
        <dbReference type="ARBA" id="ARBA00005227"/>
    </source>
</evidence>